<dbReference type="Proteomes" id="UP000654471">
    <property type="component" value="Unassembled WGS sequence"/>
</dbReference>
<keyword evidence="2" id="KW-1185">Reference proteome</keyword>
<proteinExistence type="predicted"/>
<comment type="caution">
    <text evidence="1">The sequence shown here is derived from an EMBL/GenBank/DDBJ whole genome shotgun (WGS) entry which is preliminary data.</text>
</comment>
<name>A0ABQ2VKK4_9ACTN</name>
<dbReference type="EMBL" id="BMRP01000045">
    <property type="protein sequence ID" value="GGU94193.1"/>
    <property type="molecule type" value="Genomic_DNA"/>
</dbReference>
<gene>
    <name evidence="1" type="ORF">GCM10010211_71550</name>
</gene>
<evidence type="ECO:0000313" key="2">
    <source>
        <dbReference type="Proteomes" id="UP000654471"/>
    </source>
</evidence>
<protein>
    <submittedName>
        <fullName evidence="1">Uncharacterized protein</fullName>
    </submittedName>
</protein>
<accession>A0ABQ2VKK4</accession>
<evidence type="ECO:0000313" key="1">
    <source>
        <dbReference type="EMBL" id="GGU94193.1"/>
    </source>
</evidence>
<sequence>MTSLQKVNLLANSGPCAGEANYQAIARQLGDRSHRGTVAMETWASGDDVLALERFHAAFTL</sequence>
<reference evidence="2" key="1">
    <citation type="journal article" date="2019" name="Int. J. Syst. Evol. Microbiol.">
        <title>The Global Catalogue of Microorganisms (GCM) 10K type strain sequencing project: providing services to taxonomists for standard genome sequencing and annotation.</title>
        <authorList>
            <consortium name="The Broad Institute Genomics Platform"/>
            <consortium name="The Broad Institute Genome Sequencing Center for Infectious Disease"/>
            <person name="Wu L."/>
            <person name="Ma J."/>
        </authorList>
    </citation>
    <scope>NUCLEOTIDE SEQUENCE [LARGE SCALE GENOMIC DNA]</scope>
    <source>
        <strain evidence="2">JCM 3399</strain>
    </source>
</reference>
<organism evidence="1 2">
    <name type="scientific">Streptomyces albospinus</name>
    <dbReference type="NCBI Taxonomy" id="285515"/>
    <lineage>
        <taxon>Bacteria</taxon>
        <taxon>Bacillati</taxon>
        <taxon>Actinomycetota</taxon>
        <taxon>Actinomycetes</taxon>
        <taxon>Kitasatosporales</taxon>
        <taxon>Streptomycetaceae</taxon>
        <taxon>Streptomyces</taxon>
    </lineage>
</organism>